<dbReference type="InterPro" id="IPR045052">
    <property type="entry name" value="Copine"/>
</dbReference>
<sequence>MDKVEATATVRDFDPISGSVPATKVEITVSCRWVRGGWNGSGLLGGLGRVLDASLLFKSSPFWGSSDCGWWWERGKYTCILISDTSKKRGFMTEILSEMADLGALCCRNLLDRDTFSKSDPLVVLYTQGVECKQWREFGRTEVIDNTLNPDFVRKFILDYFFEEKQNLRFDVYDIDSKSPDLAKHDFLGQVHCTLGEIVGSPASRLEKSLGAVVSAVDSAGQSLVPFSSRVGIPGKKCGTIVLSAEELGNCTCDCATMQFCANKLDKKDFFGKSDPFMVFYRSNEDGTFTICHKTEVVKNTLNPVWQAFSIPVRALCNGDYERTIKAEIYDWDRDGSHDFIGEFTTSYKELCRGQGQSNVYEVMNAKKKLKKKRYINSGTVSLLSFSVESEHTFLDYIKGGTQIHFTVAIDFTASNGNPSQSTSLHYMNPYQMNAYAMALKAVGEIIQDYDSDKMFPALGFGAKLPPDGRVSHEFPLNGNTENPYCNGMEGILEAYHQSLKTVQLYGPTNFSPVVNHVARYERNYPSLRRGARSLYGSQSAEHLQRGDAPVRDIKAAGDNVSVSGAELMKRKKLIGCSCEVKSGTYSTAYLVRYAAAVQDGSQYFVLLIITDGVISDMAQTKEAIVNAAKLPMSIIIVGVGQAEFDAMVELDGDDIRISSRGKMAERDIVQFVPFRDYMDRTGNHVLSMARLAKDVLAEIPDQLISYMKSRAIKPSPVPPAYSTGTQPPSNPV</sequence>
<dbReference type="InterPro" id="IPR010734">
    <property type="entry name" value="Copine_C"/>
</dbReference>
<dbReference type="FunFam" id="2.60.40.150:FF:000099">
    <property type="entry name" value="Copine 3"/>
    <property type="match status" value="1"/>
</dbReference>
<dbReference type="FunFam" id="2.60.40.150:FF:000013">
    <property type="entry name" value="copine-9 isoform X1"/>
    <property type="match status" value="1"/>
</dbReference>
<dbReference type="GO" id="GO:0005886">
    <property type="term" value="C:plasma membrane"/>
    <property type="evidence" value="ECO:0007669"/>
    <property type="project" value="TreeGrafter"/>
</dbReference>
<evidence type="ECO:0000256" key="3">
    <source>
        <dbReference type="ARBA" id="ARBA00022737"/>
    </source>
</evidence>
<keyword evidence="4" id="KW-0106">Calcium</keyword>
<evidence type="ECO:0000256" key="1">
    <source>
        <dbReference type="ARBA" id="ARBA00009048"/>
    </source>
</evidence>
<dbReference type="KEGG" id="tng:GSTEN00028164G001"/>
<dbReference type="GO" id="GO:0046872">
    <property type="term" value="F:metal ion binding"/>
    <property type="evidence" value="ECO:0007669"/>
    <property type="project" value="UniProtKB-KW"/>
</dbReference>
<dbReference type="InterPro" id="IPR036465">
    <property type="entry name" value="vWFA_dom_sf"/>
</dbReference>
<dbReference type="OrthoDB" id="5855668at2759"/>
<comment type="similarity">
    <text evidence="1">Belongs to the copine family.</text>
</comment>
<dbReference type="EMBL" id="CAAE01014991">
    <property type="protein sequence ID" value="CAG07484.1"/>
    <property type="molecule type" value="Genomic_DNA"/>
</dbReference>
<dbReference type="GO" id="GO:0071277">
    <property type="term" value="P:cellular response to calcium ion"/>
    <property type="evidence" value="ECO:0007669"/>
    <property type="project" value="TreeGrafter"/>
</dbReference>
<keyword evidence="2" id="KW-0479">Metal-binding</keyword>
<evidence type="ECO:0000256" key="2">
    <source>
        <dbReference type="ARBA" id="ARBA00022723"/>
    </source>
</evidence>
<protein>
    <submittedName>
        <fullName evidence="6">(spotted green pufferfish) hypothetical protein</fullName>
    </submittedName>
</protein>
<dbReference type="CDD" id="cd04048">
    <property type="entry name" value="C2A_Copine"/>
    <property type="match status" value="1"/>
</dbReference>
<accession>Q4RVU8</accession>
<dbReference type="Gene3D" id="2.60.40.150">
    <property type="entry name" value="C2 domain"/>
    <property type="match status" value="2"/>
</dbReference>
<dbReference type="CDD" id="cd04047">
    <property type="entry name" value="C2B_Copine"/>
    <property type="match status" value="1"/>
</dbReference>
<dbReference type="GO" id="GO:0005544">
    <property type="term" value="F:calcium-dependent phospholipid binding"/>
    <property type="evidence" value="ECO:0007669"/>
    <property type="project" value="InterPro"/>
</dbReference>
<feature type="domain" description="C2" evidence="5">
    <location>
        <begin position="76"/>
        <end position="210"/>
    </location>
</feature>
<reference evidence="6" key="2">
    <citation type="submission" date="2004-02" db="EMBL/GenBank/DDBJ databases">
        <authorList>
            <consortium name="Genoscope"/>
            <consortium name="Whitehead Institute Centre for Genome Research"/>
        </authorList>
    </citation>
    <scope>NUCLEOTIDE SEQUENCE</scope>
</reference>
<dbReference type="SMART" id="SM00239">
    <property type="entry name" value="C2"/>
    <property type="match status" value="2"/>
</dbReference>
<dbReference type="CDD" id="cd01459">
    <property type="entry name" value="vWA_copine_like"/>
    <property type="match status" value="1"/>
</dbReference>
<dbReference type="InterPro" id="IPR037768">
    <property type="entry name" value="C2B_Copine"/>
</dbReference>
<evidence type="ECO:0000256" key="4">
    <source>
        <dbReference type="ARBA" id="ARBA00022837"/>
    </source>
</evidence>
<keyword evidence="3" id="KW-0677">Repeat</keyword>
<dbReference type="PROSITE" id="PS50004">
    <property type="entry name" value="C2"/>
    <property type="match status" value="2"/>
</dbReference>
<evidence type="ECO:0000313" key="6">
    <source>
        <dbReference type="EMBL" id="CAG07484.1"/>
    </source>
</evidence>
<dbReference type="InterPro" id="IPR035892">
    <property type="entry name" value="C2_domain_sf"/>
</dbReference>
<dbReference type="PANTHER" id="PTHR10857:SF51">
    <property type="entry name" value="COPINE-5"/>
    <property type="match status" value="1"/>
</dbReference>
<dbReference type="PANTHER" id="PTHR10857">
    <property type="entry name" value="COPINE"/>
    <property type="match status" value="1"/>
</dbReference>
<proteinExistence type="inferred from homology"/>
<organism evidence="6">
    <name type="scientific">Tetraodon nigroviridis</name>
    <name type="common">Spotted green pufferfish</name>
    <name type="synonym">Chelonodon nigroviridis</name>
    <dbReference type="NCBI Taxonomy" id="99883"/>
    <lineage>
        <taxon>Eukaryota</taxon>
        <taxon>Metazoa</taxon>
        <taxon>Chordata</taxon>
        <taxon>Craniata</taxon>
        <taxon>Vertebrata</taxon>
        <taxon>Euteleostomi</taxon>
        <taxon>Actinopterygii</taxon>
        <taxon>Neopterygii</taxon>
        <taxon>Teleostei</taxon>
        <taxon>Neoteleostei</taxon>
        <taxon>Acanthomorphata</taxon>
        <taxon>Eupercaria</taxon>
        <taxon>Tetraodontiformes</taxon>
        <taxon>Tetradontoidea</taxon>
        <taxon>Tetraodontidae</taxon>
        <taxon>Tetraodon</taxon>
    </lineage>
</organism>
<dbReference type="Pfam" id="PF07002">
    <property type="entry name" value="Copine"/>
    <property type="match status" value="2"/>
</dbReference>
<comment type="caution">
    <text evidence="6">The sequence shown here is derived from an EMBL/GenBank/DDBJ whole genome shotgun (WGS) entry which is preliminary data.</text>
</comment>
<dbReference type="InterPro" id="IPR000008">
    <property type="entry name" value="C2_dom"/>
</dbReference>
<gene>
    <name evidence="6" type="ORF">GSTENG00028164001</name>
</gene>
<name>Q4RVU8_TETNG</name>
<dbReference type="SUPFAM" id="SSF53300">
    <property type="entry name" value="vWA-like"/>
    <property type="match status" value="1"/>
</dbReference>
<feature type="domain" description="C2" evidence="5">
    <location>
        <begin position="219"/>
        <end position="361"/>
    </location>
</feature>
<dbReference type="SUPFAM" id="SSF49562">
    <property type="entry name" value="C2 domain (Calcium/lipid-binding domain, CaLB)"/>
    <property type="match status" value="2"/>
</dbReference>
<dbReference type="AlphaFoldDB" id="Q4RVU8"/>
<reference evidence="6" key="1">
    <citation type="journal article" date="2004" name="Nature">
        <title>Genome duplication in the teleost fish Tetraodon nigroviridis reveals the early vertebrate proto-karyotype.</title>
        <authorList>
            <person name="Jaillon O."/>
            <person name="Aury J.-M."/>
            <person name="Brunet F."/>
            <person name="Petit J.-L."/>
            <person name="Stange-Thomann N."/>
            <person name="Mauceli E."/>
            <person name="Bouneau L."/>
            <person name="Fischer C."/>
            <person name="Ozouf-Costaz C."/>
            <person name="Bernot A."/>
            <person name="Nicaud S."/>
            <person name="Jaffe D."/>
            <person name="Fisher S."/>
            <person name="Lutfalla G."/>
            <person name="Dossat C."/>
            <person name="Segurens B."/>
            <person name="Dasilva C."/>
            <person name="Salanoubat M."/>
            <person name="Levy M."/>
            <person name="Boudet N."/>
            <person name="Castellano S."/>
            <person name="Anthouard V."/>
            <person name="Jubin C."/>
            <person name="Castelli V."/>
            <person name="Katinka M."/>
            <person name="Vacherie B."/>
            <person name="Biemont C."/>
            <person name="Skalli Z."/>
            <person name="Cattolico L."/>
            <person name="Poulain J."/>
            <person name="De Berardinis V."/>
            <person name="Cruaud C."/>
            <person name="Duprat S."/>
            <person name="Brottier P."/>
            <person name="Coutanceau J.-P."/>
            <person name="Gouzy J."/>
            <person name="Parra G."/>
            <person name="Lardier G."/>
            <person name="Chapple C."/>
            <person name="McKernan K.J."/>
            <person name="McEwan P."/>
            <person name="Bosak S."/>
            <person name="Kellis M."/>
            <person name="Volff J.-N."/>
            <person name="Guigo R."/>
            <person name="Zody M.C."/>
            <person name="Mesirov J."/>
            <person name="Lindblad-Toh K."/>
            <person name="Birren B."/>
            <person name="Nusbaum C."/>
            <person name="Kahn D."/>
            <person name="Robinson-Rechavi M."/>
            <person name="Laudet V."/>
            <person name="Schachter V."/>
            <person name="Quetier F."/>
            <person name="Saurin W."/>
            <person name="Scarpelli C."/>
            <person name="Wincker P."/>
            <person name="Lander E.S."/>
            <person name="Weissenbach J."/>
            <person name="Roest Crollius H."/>
        </authorList>
    </citation>
    <scope>NUCLEOTIDE SEQUENCE [LARGE SCALE GENOMIC DNA]</scope>
</reference>
<evidence type="ECO:0000259" key="5">
    <source>
        <dbReference type="PROSITE" id="PS50004"/>
    </source>
</evidence>
<dbReference type="Pfam" id="PF00168">
    <property type="entry name" value="C2"/>
    <property type="match status" value="2"/>
</dbReference>